<reference evidence="3 4" key="1">
    <citation type="submission" date="2016-10" db="EMBL/GenBank/DDBJ databases">
        <authorList>
            <person name="de Groot N.N."/>
        </authorList>
    </citation>
    <scope>NUCLEOTIDE SEQUENCE [LARGE SCALE GENOMIC DNA]</scope>
    <source>
        <strain evidence="3 4">Nm146</strain>
    </source>
</reference>
<dbReference type="Proteomes" id="UP000199561">
    <property type="component" value="Unassembled WGS sequence"/>
</dbReference>
<keyword evidence="4" id="KW-1185">Reference proteome</keyword>
<dbReference type="PANTHER" id="PTHR36174:SF1">
    <property type="entry name" value="LIPID II:GLYCINE GLYCYLTRANSFERASE"/>
    <property type="match status" value="1"/>
</dbReference>
<proteinExistence type="predicted"/>
<organism evidence="3 4">
    <name type="scientific">Nitrosomonas nitrosa</name>
    <dbReference type="NCBI Taxonomy" id="52442"/>
    <lineage>
        <taxon>Bacteria</taxon>
        <taxon>Pseudomonadati</taxon>
        <taxon>Pseudomonadota</taxon>
        <taxon>Betaproteobacteria</taxon>
        <taxon>Nitrosomonadales</taxon>
        <taxon>Nitrosomonadaceae</taxon>
        <taxon>Nitrosomonas</taxon>
    </lineage>
</organism>
<evidence type="ECO:0000313" key="3">
    <source>
        <dbReference type="EMBL" id="SFL83153.1"/>
    </source>
</evidence>
<dbReference type="PANTHER" id="PTHR36174">
    <property type="entry name" value="LIPID II:GLYCINE GLYCYLTRANSFERASE"/>
    <property type="match status" value="1"/>
</dbReference>
<dbReference type="InterPro" id="IPR016181">
    <property type="entry name" value="Acyl_CoA_acyltransferase"/>
</dbReference>
<protein>
    <submittedName>
        <fullName evidence="3">FemAB-related protein, PEP-CTERM system-associated</fullName>
    </submittedName>
</protein>
<evidence type="ECO:0000313" key="2">
    <source>
        <dbReference type="EMBL" id="CAE6513005.1"/>
    </source>
</evidence>
<dbReference type="RefSeq" id="WP_090665610.1">
    <property type="nucleotide sequence ID" value="NZ_CAJNAP010000034.1"/>
</dbReference>
<gene>
    <name evidence="2" type="ORF">NMYAN_40200</name>
    <name evidence="3" type="ORF">SAMN05421880_10172</name>
</gene>
<dbReference type="InterPro" id="IPR017469">
    <property type="entry name" value="PEP-CTERM_FemAB-rel"/>
</dbReference>
<dbReference type="InterPro" id="IPR050644">
    <property type="entry name" value="PG_Glycine_Bridge_Synth"/>
</dbReference>
<dbReference type="Proteomes" id="UP000601736">
    <property type="component" value="Unassembled WGS sequence"/>
</dbReference>
<dbReference type="SUPFAM" id="SSF55729">
    <property type="entry name" value="Acyl-CoA N-acyltransferases (Nat)"/>
    <property type="match status" value="1"/>
</dbReference>
<dbReference type="STRING" id="52442.SAMN05421880_10172"/>
<dbReference type="EMBL" id="FOUF01000001">
    <property type="protein sequence ID" value="SFL83153.1"/>
    <property type="molecule type" value="Genomic_DNA"/>
</dbReference>
<dbReference type="Pfam" id="PF13480">
    <property type="entry name" value="Acetyltransf_6"/>
    <property type="match status" value="1"/>
</dbReference>
<dbReference type="AlphaFoldDB" id="A0A1I4KX22"/>
<accession>A0A1I4KX22</accession>
<feature type="domain" description="BioF2-like acetyltransferase" evidence="1">
    <location>
        <begin position="169"/>
        <end position="301"/>
    </location>
</feature>
<dbReference type="EMBL" id="CAJNAP010000034">
    <property type="protein sequence ID" value="CAE6513005.1"/>
    <property type="molecule type" value="Genomic_DNA"/>
</dbReference>
<evidence type="ECO:0000313" key="4">
    <source>
        <dbReference type="Proteomes" id="UP000199561"/>
    </source>
</evidence>
<name>A0A1I4KX22_9PROT</name>
<evidence type="ECO:0000259" key="1">
    <source>
        <dbReference type="Pfam" id="PF13480"/>
    </source>
</evidence>
<dbReference type="NCBIfam" id="TIGR03019">
    <property type="entry name" value="pepcterm_femAB"/>
    <property type="match status" value="1"/>
</dbReference>
<sequence>MSTPDVGAHQQARVPLFADIANVFLLQTDAVAAWDDFVATCPDATFFHRAGWQYVIEQAFGHRTWFLYTEMAGEIHGILPLVEIDSVLFGHSLSSLPFCVYGGIAAQSDVARSVLDDAAQRLAAQLKVDYLEYRNLKPFHTDWPTKNLYVTFRREINDDNESNLLAIPRKQRAMVRKGIKNGLESCIDEVVDRFFYAYSVSVHRLGTPVFSKRYFQLLKTTFAEDCELLIITQENEVVSAVMSFYFRDEVLPYYGGGTDKARDLAANDFMYWELMRRACERGYKIFDFGRSKQGTGSFSFKKNWGFEPQPLFYEYQLHQAKAIPDHNPLNPKYQFFIKAWQNLPLPLANLIGPHIVRNLG</sequence>
<dbReference type="InterPro" id="IPR038740">
    <property type="entry name" value="BioF2-like_GNAT_dom"/>
</dbReference>
<dbReference type="OrthoDB" id="9773932at2"/>
<dbReference type="Gene3D" id="3.40.630.30">
    <property type="match status" value="1"/>
</dbReference>
<reference evidence="2" key="2">
    <citation type="submission" date="2021-02" db="EMBL/GenBank/DDBJ databases">
        <authorList>
            <person name="Han P."/>
        </authorList>
    </citation>
    <scope>NUCLEOTIDE SEQUENCE</scope>
    <source>
        <strain evidence="2">Nitrosomonas nitrosa 18-3D</strain>
    </source>
</reference>